<organism evidence="1 2">
    <name type="scientific">Chitinophaga lutea</name>
    <dbReference type="NCBI Taxonomy" id="2488634"/>
    <lineage>
        <taxon>Bacteria</taxon>
        <taxon>Pseudomonadati</taxon>
        <taxon>Bacteroidota</taxon>
        <taxon>Chitinophagia</taxon>
        <taxon>Chitinophagales</taxon>
        <taxon>Chitinophagaceae</taxon>
        <taxon>Chitinophaga</taxon>
    </lineage>
</organism>
<sequence length="125" mass="13734">MKHMLYITIFTLLLSCSKNKAHINEPLLGKWQLSINAYSIGGPIQEHAADPAKPVIVEFKKDGTYTNSADSKYTQYSADGNRIKLTGPGATSVTLQFTITGTTLMLTPIEPMCIEGCYTKYNAVK</sequence>
<dbReference type="Proteomes" id="UP000278351">
    <property type="component" value="Unassembled WGS sequence"/>
</dbReference>
<keyword evidence="2" id="KW-1185">Reference proteome</keyword>
<gene>
    <name evidence="1" type="ORF">EGT74_08335</name>
</gene>
<evidence type="ECO:0000313" key="1">
    <source>
        <dbReference type="EMBL" id="RPE13508.1"/>
    </source>
</evidence>
<reference evidence="1 2" key="1">
    <citation type="submission" date="2018-11" db="EMBL/GenBank/DDBJ databases">
        <title>Chitinophaga lutea sp.nov., isolate from arsenic contaminated soil.</title>
        <authorList>
            <person name="Zong Y."/>
        </authorList>
    </citation>
    <scope>NUCLEOTIDE SEQUENCE [LARGE SCALE GENOMIC DNA]</scope>
    <source>
        <strain evidence="1 2">ZY74</strain>
    </source>
</reference>
<dbReference type="RefSeq" id="WP_123846026.1">
    <property type="nucleotide sequence ID" value="NZ_RPDH01000001.1"/>
</dbReference>
<comment type="caution">
    <text evidence="1">The sequence shown here is derived from an EMBL/GenBank/DDBJ whole genome shotgun (WGS) entry which is preliminary data.</text>
</comment>
<evidence type="ECO:0008006" key="3">
    <source>
        <dbReference type="Google" id="ProtNLM"/>
    </source>
</evidence>
<dbReference type="PROSITE" id="PS51257">
    <property type="entry name" value="PROKAR_LIPOPROTEIN"/>
    <property type="match status" value="1"/>
</dbReference>
<dbReference type="EMBL" id="RPDH01000001">
    <property type="protein sequence ID" value="RPE13508.1"/>
    <property type="molecule type" value="Genomic_DNA"/>
</dbReference>
<evidence type="ECO:0000313" key="2">
    <source>
        <dbReference type="Proteomes" id="UP000278351"/>
    </source>
</evidence>
<name>A0A3N4PZX7_9BACT</name>
<accession>A0A3N4PZX7</accession>
<dbReference type="OrthoDB" id="955522at2"/>
<proteinExistence type="predicted"/>
<protein>
    <recommendedName>
        <fullName evidence="3">Lipocalin-like domain-containing protein</fullName>
    </recommendedName>
</protein>
<dbReference type="AlphaFoldDB" id="A0A3N4PZX7"/>